<comment type="caution">
    <text evidence="8">The sequence shown here is derived from an EMBL/GenBank/DDBJ whole genome shotgun (WGS) entry which is preliminary data.</text>
</comment>
<keyword evidence="2 5" id="KW-0863">Zinc-finger</keyword>
<evidence type="ECO:0000256" key="4">
    <source>
        <dbReference type="ARBA" id="ARBA00023125"/>
    </source>
</evidence>
<sequence>MYGTSQQGEPENSGSQGGFSPYSSGSIPVGFYALQRENVFPERPREPECLFYMKTGDCKYGAVCRFHHPRERLIPGLDSVLSPMGLPLRPVSYLYCWSLFINLSYGFETSCVLLLHVSLSSLTWENLVASPILVMVSVILDHVASSTTLWVGIFTCNLSASSSADAPARRLLGSTLGAASLNLSSEGLVEAGSAKPRRLSLSEPRQMPSAEDNIDTEE</sequence>
<evidence type="ECO:0000256" key="2">
    <source>
        <dbReference type="ARBA" id="ARBA00022771"/>
    </source>
</evidence>
<dbReference type="EMBL" id="VIEB01000087">
    <property type="protein sequence ID" value="TQE07400.1"/>
    <property type="molecule type" value="Genomic_DNA"/>
</dbReference>
<evidence type="ECO:0000259" key="7">
    <source>
        <dbReference type="PROSITE" id="PS50103"/>
    </source>
</evidence>
<feature type="domain" description="C3H1-type" evidence="7">
    <location>
        <begin position="43"/>
        <end position="71"/>
    </location>
</feature>
<dbReference type="AlphaFoldDB" id="A0A540NA84"/>
<evidence type="ECO:0000256" key="6">
    <source>
        <dbReference type="SAM" id="MobiDB-lite"/>
    </source>
</evidence>
<protein>
    <recommendedName>
        <fullName evidence="7">C3H1-type domain-containing protein</fullName>
    </recommendedName>
</protein>
<dbReference type="PROSITE" id="PS50103">
    <property type="entry name" value="ZF_C3H1"/>
    <property type="match status" value="1"/>
</dbReference>
<dbReference type="SMART" id="SM00356">
    <property type="entry name" value="ZnF_C3H1"/>
    <property type="match status" value="1"/>
</dbReference>
<dbReference type="SUPFAM" id="SSF90229">
    <property type="entry name" value="CCCH zinc finger"/>
    <property type="match status" value="1"/>
</dbReference>
<evidence type="ECO:0000256" key="1">
    <source>
        <dbReference type="ARBA" id="ARBA00022723"/>
    </source>
</evidence>
<feature type="region of interest" description="Disordered" evidence="6">
    <location>
        <begin position="189"/>
        <end position="218"/>
    </location>
</feature>
<keyword evidence="1 5" id="KW-0479">Metal-binding</keyword>
<keyword evidence="9" id="KW-1185">Reference proteome</keyword>
<evidence type="ECO:0000256" key="3">
    <source>
        <dbReference type="ARBA" id="ARBA00022833"/>
    </source>
</evidence>
<dbReference type="InterPro" id="IPR036855">
    <property type="entry name" value="Znf_CCCH_sf"/>
</dbReference>
<evidence type="ECO:0000313" key="8">
    <source>
        <dbReference type="EMBL" id="TQE07400.1"/>
    </source>
</evidence>
<dbReference type="STRING" id="106549.A0A540NA84"/>
<organism evidence="8 9">
    <name type="scientific">Malus baccata</name>
    <name type="common">Siberian crab apple</name>
    <name type="synonym">Pyrus baccata</name>
    <dbReference type="NCBI Taxonomy" id="106549"/>
    <lineage>
        <taxon>Eukaryota</taxon>
        <taxon>Viridiplantae</taxon>
        <taxon>Streptophyta</taxon>
        <taxon>Embryophyta</taxon>
        <taxon>Tracheophyta</taxon>
        <taxon>Spermatophyta</taxon>
        <taxon>Magnoliopsida</taxon>
        <taxon>eudicotyledons</taxon>
        <taxon>Gunneridae</taxon>
        <taxon>Pentapetalae</taxon>
        <taxon>rosids</taxon>
        <taxon>fabids</taxon>
        <taxon>Rosales</taxon>
        <taxon>Rosaceae</taxon>
        <taxon>Amygdaloideae</taxon>
        <taxon>Maleae</taxon>
        <taxon>Malus</taxon>
    </lineage>
</organism>
<keyword evidence="4" id="KW-0238">DNA-binding</keyword>
<reference evidence="8 9" key="1">
    <citation type="journal article" date="2019" name="G3 (Bethesda)">
        <title>Sequencing of a Wild Apple (Malus baccata) Genome Unravels the Differences Between Cultivated and Wild Apple Species Regarding Disease Resistance and Cold Tolerance.</title>
        <authorList>
            <person name="Chen X."/>
        </authorList>
    </citation>
    <scope>NUCLEOTIDE SEQUENCE [LARGE SCALE GENOMIC DNA]</scope>
    <source>
        <strain evidence="9">cv. Shandingzi</strain>
        <tissue evidence="8">Leaves</tissue>
    </source>
</reference>
<dbReference type="Pfam" id="PF00642">
    <property type="entry name" value="zf-CCCH"/>
    <property type="match status" value="1"/>
</dbReference>
<keyword evidence="3 5" id="KW-0862">Zinc</keyword>
<accession>A0A540NA84</accession>
<dbReference type="GO" id="GO:0003677">
    <property type="term" value="F:DNA binding"/>
    <property type="evidence" value="ECO:0007669"/>
    <property type="project" value="UniProtKB-KW"/>
</dbReference>
<dbReference type="Proteomes" id="UP000315295">
    <property type="component" value="Unassembled WGS sequence"/>
</dbReference>
<dbReference type="InterPro" id="IPR000571">
    <property type="entry name" value="Znf_CCCH"/>
</dbReference>
<proteinExistence type="predicted"/>
<evidence type="ECO:0000313" key="9">
    <source>
        <dbReference type="Proteomes" id="UP000315295"/>
    </source>
</evidence>
<dbReference type="PANTHER" id="PTHR12506">
    <property type="entry name" value="PROTEIN PHOSPHATASE RELATED"/>
    <property type="match status" value="1"/>
</dbReference>
<dbReference type="GO" id="GO:0003729">
    <property type="term" value="F:mRNA binding"/>
    <property type="evidence" value="ECO:0007669"/>
    <property type="project" value="TreeGrafter"/>
</dbReference>
<feature type="zinc finger region" description="C3H1-type" evidence="5">
    <location>
        <begin position="43"/>
        <end position="71"/>
    </location>
</feature>
<name>A0A540NA84_MALBA</name>
<gene>
    <name evidence="8" type="ORF">C1H46_007053</name>
</gene>
<evidence type="ECO:0000256" key="5">
    <source>
        <dbReference type="PROSITE-ProRule" id="PRU00723"/>
    </source>
</evidence>
<dbReference type="InterPro" id="IPR050974">
    <property type="entry name" value="Plant_ZF_CCCH"/>
</dbReference>
<dbReference type="GO" id="GO:0008270">
    <property type="term" value="F:zinc ion binding"/>
    <property type="evidence" value="ECO:0007669"/>
    <property type="project" value="UniProtKB-KW"/>
</dbReference>
<dbReference type="Gene3D" id="4.10.1000.10">
    <property type="entry name" value="Zinc finger, CCCH-type"/>
    <property type="match status" value="1"/>
</dbReference>
<dbReference type="PANTHER" id="PTHR12506:SF18">
    <property type="entry name" value="ZINC FINGER CCCH DOMAIN-CONTAINING PROTEIN 33-RELATED"/>
    <property type="match status" value="1"/>
</dbReference>